<dbReference type="InterPro" id="IPR037914">
    <property type="entry name" value="SpoVT-AbrB_sf"/>
</dbReference>
<name>A0A1G5S3X0_9FIRM</name>
<dbReference type="GO" id="GO:0003677">
    <property type="term" value="F:DNA binding"/>
    <property type="evidence" value="ECO:0007669"/>
    <property type="project" value="UniProtKB-UniRule"/>
</dbReference>
<dbReference type="InterPro" id="IPR007159">
    <property type="entry name" value="SpoVT-AbrB_dom"/>
</dbReference>
<evidence type="ECO:0000313" key="4">
    <source>
        <dbReference type="Proteomes" id="UP000199208"/>
    </source>
</evidence>
<dbReference type="EMBL" id="FMWL01000015">
    <property type="protein sequence ID" value="SCZ80868.1"/>
    <property type="molecule type" value="Genomic_DNA"/>
</dbReference>
<accession>A0A1G5S3X0</accession>
<evidence type="ECO:0000313" key="3">
    <source>
        <dbReference type="EMBL" id="SCZ80868.1"/>
    </source>
</evidence>
<dbReference type="SUPFAM" id="SSF89447">
    <property type="entry name" value="AbrB/MazE/MraZ-like"/>
    <property type="match status" value="1"/>
</dbReference>
<dbReference type="InterPro" id="IPR039052">
    <property type="entry name" value="Antitox_PemI-like"/>
</dbReference>
<organism evidence="3 4">
    <name type="scientific">Acidaminobacter hydrogenoformans DSM 2784</name>
    <dbReference type="NCBI Taxonomy" id="1120920"/>
    <lineage>
        <taxon>Bacteria</taxon>
        <taxon>Bacillati</taxon>
        <taxon>Bacillota</taxon>
        <taxon>Clostridia</taxon>
        <taxon>Peptostreptococcales</taxon>
        <taxon>Acidaminobacteraceae</taxon>
        <taxon>Acidaminobacter</taxon>
    </lineage>
</organism>
<keyword evidence="4" id="KW-1185">Reference proteome</keyword>
<evidence type="ECO:0000259" key="2">
    <source>
        <dbReference type="PROSITE" id="PS51740"/>
    </source>
</evidence>
<dbReference type="OrthoDB" id="9795766at2"/>
<evidence type="ECO:0000256" key="1">
    <source>
        <dbReference type="PROSITE-ProRule" id="PRU01076"/>
    </source>
</evidence>
<dbReference type="Pfam" id="PF04014">
    <property type="entry name" value="MazE_antitoxin"/>
    <property type="match status" value="1"/>
</dbReference>
<keyword evidence="1" id="KW-0238">DNA-binding</keyword>
<dbReference type="SMART" id="SM00966">
    <property type="entry name" value="SpoVT_AbrB"/>
    <property type="match status" value="1"/>
</dbReference>
<reference evidence="3 4" key="1">
    <citation type="submission" date="2016-10" db="EMBL/GenBank/DDBJ databases">
        <authorList>
            <person name="de Groot N.N."/>
        </authorList>
    </citation>
    <scope>NUCLEOTIDE SEQUENCE [LARGE SCALE GENOMIC DNA]</scope>
    <source>
        <strain evidence="3 4">DSM 2784</strain>
    </source>
</reference>
<dbReference type="RefSeq" id="WP_092591990.1">
    <property type="nucleotide sequence ID" value="NZ_FMWL01000015.1"/>
</dbReference>
<gene>
    <name evidence="3" type="ORF">SAMN03080599_02488</name>
</gene>
<dbReference type="PANTHER" id="PTHR40516">
    <property type="entry name" value="ANTITOXIN CHPS-RELATED"/>
    <property type="match status" value="1"/>
</dbReference>
<sequence length="81" mass="9341">MIATINKWGNGQGIRIPKTILELLGINVNDAVEIEIEDNKIIISKLEVNKELYLDDLFKDYHDAYKPSLVEWGKPQGDEQW</sequence>
<dbReference type="PANTHER" id="PTHR40516:SF1">
    <property type="entry name" value="ANTITOXIN CHPS-RELATED"/>
    <property type="match status" value="1"/>
</dbReference>
<dbReference type="GO" id="GO:0097351">
    <property type="term" value="F:toxin sequestering activity"/>
    <property type="evidence" value="ECO:0007669"/>
    <property type="project" value="InterPro"/>
</dbReference>
<dbReference type="Proteomes" id="UP000199208">
    <property type="component" value="Unassembled WGS sequence"/>
</dbReference>
<protein>
    <submittedName>
        <fullName evidence="3">Antitoxin MazE</fullName>
    </submittedName>
</protein>
<dbReference type="Gene3D" id="2.10.260.10">
    <property type="match status" value="1"/>
</dbReference>
<dbReference type="STRING" id="1120920.SAMN03080599_02488"/>
<feature type="domain" description="SpoVT-AbrB" evidence="2">
    <location>
        <begin position="3"/>
        <end position="48"/>
    </location>
</feature>
<dbReference type="PROSITE" id="PS51740">
    <property type="entry name" value="SPOVT_ABRB"/>
    <property type="match status" value="1"/>
</dbReference>
<dbReference type="AlphaFoldDB" id="A0A1G5S3X0"/>
<proteinExistence type="predicted"/>